<reference evidence="2" key="1">
    <citation type="submission" date="2021-01" db="EMBL/GenBank/DDBJ databases">
        <authorList>
            <consortium name="Genoscope - CEA"/>
            <person name="William W."/>
        </authorList>
    </citation>
    <scope>NUCLEOTIDE SEQUENCE</scope>
</reference>
<organism evidence="2 3">
    <name type="scientific">Paramecium octaurelia</name>
    <dbReference type="NCBI Taxonomy" id="43137"/>
    <lineage>
        <taxon>Eukaryota</taxon>
        <taxon>Sar</taxon>
        <taxon>Alveolata</taxon>
        <taxon>Ciliophora</taxon>
        <taxon>Intramacronucleata</taxon>
        <taxon>Oligohymenophorea</taxon>
        <taxon>Peniculida</taxon>
        <taxon>Parameciidae</taxon>
        <taxon>Paramecium</taxon>
    </lineage>
</organism>
<dbReference type="OMA" id="IRTWLIK"/>
<feature type="coiled-coil region" evidence="1">
    <location>
        <begin position="102"/>
        <end position="136"/>
    </location>
</feature>
<keyword evidence="3" id="KW-1185">Reference proteome</keyword>
<dbReference type="EMBL" id="CAJJDP010000064">
    <property type="protein sequence ID" value="CAD8175638.1"/>
    <property type="molecule type" value="Genomic_DNA"/>
</dbReference>
<sequence>MQKQLEQLEIPRGQSFTFDSNRPFIYYYSVAKPLPDNIVDDLVVCCQIRTWLIKQLPKVWFLMASTTAHILIEKQQPKFVTQNFILDIFIYSWLSDGLANLKKELTNRLSKLIVENEKLERLVDIFTQEIVSVQEEFSKFHKSEYLLNYNDSCVQPLIVFREKGKNENQSLIKRIDELNVDDDSRDSTLSSSQISQTLTNKDIDRSKSDVREVTAALQNSKMRKFTKQMEKMTQNVFSELIKYNAQDQQWQIARQFVVIILETSIQSDHYLKTQEKVRFLQPALLFYKKALQVWILAKFSSQQFNQATRNSQENKMIFSQFLCKAKNFMGKFWNEKLVIPLHTVFQIAEQTYPEVQQEKNVIEQMKKFSILLKEKLVALWDQNLAQCTKQLIQQQ</sequence>
<proteinExistence type="predicted"/>
<protein>
    <submittedName>
        <fullName evidence="2">Uncharacterized protein</fullName>
    </submittedName>
</protein>
<accession>A0A8S1VD86</accession>
<evidence type="ECO:0000313" key="2">
    <source>
        <dbReference type="EMBL" id="CAD8175638.1"/>
    </source>
</evidence>
<evidence type="ECO:0000256" key="1">
    <source>
        <dbReference type="SAM" id="Coils"/>
    </source>
</evidence>
<dbReference type="OrthoDB" id="293186at2759"/>
<name>A0A8S1VD86_PAROT</name>
<evidence type="ECO:0000313" key="3">
    <source>
        <dbReference type="Proteomes" id="UP000683925"/>
    </source>
</evidence>
<comment type="caution">
    <text evidence="2">The sequence shown here is derived from an EMBL/GenBank/DDBJ whole genome shotgun (WGS) entry which is preliminary data.</text>
</comment>
<dbReference type="AlphaFoldDB" id="A0A8S1VD86"/>
<keyword evidence="1" id="KW-0175">Coiled coil</keyword>
<gene>
    <name evidence="2" type="ORF">POCTA_138.1.T0650309</name>
</gene>
<dbReference type="Proteomes" id="UP000683925">
    <property type="component" value="Unassembled WGS sequence"/>
</dbReference>